<evidence type="ECO:0000256" key="1">
    <source>
        <dbReference type="ARBA" id="ARBA00004651"/>
    </source>
</evidence>
<dbReference type="Pfam" id="PF00528">
    <property type="entry name" value="BPD_transp_1"/>
    <property type="match status" value="1"/>
</dbReference>
<evidence type="ECO:0000313" key="9">
    <source>
        <dbReference type="EMBL" id="RQG94922.1"/>
    </source>
</evidence>
<proteinExistence type="inferred from homology"/>
<keyword evidence="3" id="KW-1003">Cell membrane</keyword>
<accession>A0A3N6N8V2</accession>
<dbReference type="OrthoDB" id="50379at2157"/>
<dbReference type="Proteomes" id="UP000282323">
    <property type="component" value="Unassembled WGS sequence"/>
</dbReference>
<evidence type="ECO:0000256" key="4">
    <source>
        <dbReference type="ARBA" id="ARBA00022692"/>
    </source>
</evidence>
<dbReference type="SUPFAM" id="SSF161098">
    <property type="entry name" value="MetI-like"/>
    <property type="match status" value="1"/>
</dbReference>
<dbReference type="PANTHER" id="PTHR30151:SF0">
    <property type="entry name" value="ABC TRANSPORTER PERMEASE PROTEIN MJ0413-RELATED"/>
    <property type="match status" value="1"/>
</dbReference>
<comment type="subcellular location">
    <subcellularLocation>
        <location evidence="1 7">Cell membrane</location>
        <topology evidence="1 7">Multi-pass membrane protein</topology>
    </subcellularLocation>
</comment>
<gene>
    <name evidence="9" type="ORF">EA473_10510</name>
</gene>
<keyword evidence="6 7" id="KW-0472">Membrane</keyword>
<evidence type="ECO:0000256" key="3">
    <source>
        <dbReference type="ARBA" id="ARBA00022475"/>
    </source>
</evidence>
<feature type="transmembrane region" description="Helical" evidence="7">
    <location>
        <begin position="35"/>
        <end position="53"/>
    </location>
</feature>
<dbReference type="AlphaFoldDB" id="A0A3N6N8V2"/>
<feature type="transmembrane region" description="Helical" evidence="7">
    <location>
        <begin position="125"/>
        <end position="145"/>
    </location>
</feature>
<comment type="caution">
    <text evidence="9">The sequence shown here is derived from an EMBL/GenBank/DDBJ whole genome shotgun (WGS) entry which is preliminary data.</text>
</comment>
<evidence type="ECO:0000256" key="6">
    <source>
        <dbReference type="ARBA" id="ARBA00023136"/>
    </source>
</evidence>
<sequence length="280" mass="31700">MSAKSITSLDRLTDVTARSILVNISQRVRKQIHQIVLPLLGMIVLWQLAAMYVSDPMTLPTPMATFEQTYLLATTPDFRGLTALDHLRYTFVRAIVVSVIALSIATVFGVLMTTNKSFEEGLSNVLPFAMTVPTVVIILLSMIWFNFGERAVIFATVIAATPFGIINMWQGAKDIDVDLITMAHSFDASTAMVWRHIYIPHLLPYLFGSYRYILGMVWKIVILAEVFGIENGFGAMFRYYFQMGELVVMLGYLMLFVAVVLIIEYAVLKPLEEYLFRWRG</sequence>
<dbReference type="GO" id="GO:0055085">
    <property type="term" value="P:transmembrane transport"/>
    <property type="evidence" value="ECO:0007669"/>
    <property type="project" value="InterPro"/>
</dbReference>
<name>A0A3N6N8V2_NATCH</name>
<feature type="domain" description="ABC transmembrane type-1" evidence="8">
    <location>
        <begin position="87"/>
        <end position="265"/>
    </location>
</feature>
<keyword evidence="10" id="KW-1185">Reference proteome</keyword>
<dbReference type="PANTHER" id="PTHR30151">
    <property type="entry name" value="ALKANE SULFONATE ABC TRANSPORTER-RELATED, MEMBRANE SUBUNIT"/>
    <property type="match status" value="1"/>
</dbReference>
<dbReference type="RefSeq" id="WP_124195577.1">
    <property type="nucleotide sequence ID" value="NZ_REGA01000007.1"/>
</dbReference>
<keyword evidence="5 7" id="KW-1133">Transmembrane helix</keyword>
<evidence type="ECO:0000256" key="2">
    <source>
        <dbReference type="ARBA" id="ARBA00022448"/>
    </source>
</evidence>
<feature type="transmembrane region" description="Helical" evidence="7">
    <location>
        <begin position="151"/>
        <end position="169"/>
    </location>
</feature>
<dbReference type="EMBL" id="REGA01000007">
    <property type="protein sequence ID" value="RQG94922.1"/>
    <property type="molecule type" value="Genomic_DNA"/>
</dbReference>
<evidence type="ECO:0000259" key="8">
    <source>
        <dbReference type="PROSITE" id="PS50928"/>
    </source>
</evidence>
<dbReference type="InterPro" id="IPR000515">
    <property type="entry name" value="MetI-like"/>
</dbReference>
<evidence type="ECO:0000313" key="10">
    <source>
        <dbReference type="Proteomes" id="UP000282323"/>
    </source>
</evidence>
<feature type="transmembrane region" description="Helical" evidence="7">
    <location>
        <begin position="220"/>
        <end position="241"/>
    </location>
</feature>
<dbReference type="CDD" id="cd06261">
    <property type="entry name" value="TM_PBP2"/>
    <property type="match status" value="1"/>
</dbReference>
<evidence type="ECO:0000256" key="7">
    <source>
        <dbReference type="RuleBase" id="RU363032"/>
    </source>
</evidence>
<dbReference type="PROSITE" id="PS50928">
    <property type="entry name" value="ABC_TM1"/>
    <property type="match status" value="1"/>
</dbReference>
<dbReference type="Gene3D" id="1.10.3720.10">
    <property type="entry name" value="MetI-like"/>
    <property type="match status" value="1"/>
</dbReference>
<reference evidence="9 10" key="1">
    <citation type="submission" date="2018-10" db="EMBL/GenBank/DDBJ databases">
        <title>Natrarchaeobius chitinivorans gen. nov., sp. nov., and Natrarchaeobius haloalkaliphilus sp. nov., alkaliphilic, chitin-utilizing haloarchaea from hypersaline alkaline lakes.</title>
        <authorList>
            <person name="Sorokin D.Y."/>
            <person name="Elcheninov A.G."/>
            <person name="Kostrikina N.A."/>
            <person name="Bale N.J."/>
            <person name="Sinninghe Damste J.S."/>
            <person name="Khijniak T.V."/>
            <person name="Kublanov I.V."/>
            <person name="Toshchakov S.V."/>
        </authorList>
    </citation>
    <scope>NUCLEOTIDE SEQUENCE [LARGE SCALE GENOMIC DNA]</scope>
    <source>
        <strain evidence="9 10">AArcht4T</strain>
    </source>
</reference>
<dbReference type="GO" id="GO:0005886">
    <property type="term" value="C:plasma membrane"/>
    <property type="evidence" value="ECO:0007669"/>
    <property type="project" value="UniProtKB-SubCell"/>
</dbReference>
<dbReference type="InterPro" id="IPR035906">
    <property type="entry name" value="MetI-like_sf"/>
</dbReference>
<feature type="transmembrane region" description="Helical" evidence="7">
    <location>
        <begin position="247"/>
        <end position="268"/>
    </location>
</feature>
<comment type="similarity">
    <text evidence="7">Belongs to the binding-protein-dependent transport system permease family.</text>
</comment>
<feature type="transmembrane region" description="Helical" evidence="7">
    <location>
        <begin position="91"/>
        <end position="113"/>
    </location>
</feature>
<evidence type="ECO:0000256" key="5">
    <source>
        <dbReference type="ARBA" id="ARBA00022989"/>
    </source>
</evidence>
<keyword evidence="4 7" id="KW-0812">Transmembrane</keyword>
<protein>
    <submittedName>
        <fullName evidence="9">ABC transporter permease subunit</fullName>
    </submittedName>
</protein>
<keyword evidence="2 7" id="KW-0813">Transport</keyword>
<organism evidence="9 10">
    <name type="scientific">Natrarchaeobius chitinivorans</name>
    <dbReference type="NCBI Taxonomy" id="1679083"/>
    <lineage>
        <taxon>Archaea</taxon>
        <taxon>Methanobacteriati</taxon>
        <taxon>Methanobacteriota</taxon>
        <taxon>Stenosarchaea group</taxon>
        <taxon>Halobacteria</taxon>
        <taxon>Halobacteriales</taxon>
        <taxon>Natrialbaceae</taxon>
        <taxon>Natrarchaeobius</taxon>
    </lineage>
</organism>